<evidence type="ECO:0000313" key="7">
    <source>
        <dbReference type="EMBL" id="NYE13228.1"/>
    </source>
</evidence>
<evidence type="ECO:0000256" key="2">
    <source>
        <dbReference type="ARBA" id="ARBA00022741"/>
    </source>
</evidence>
<evidence type="ECO:0000256" key="1">
    <source>
        <dbReference type="ARBA" id="ARBA00022598"/>
    </source>
</evidence>
<reference evidence="7 8" key="1">
    <citation type="submission" date="2020-07" db="EMBL/GenBank/DDBJ databases">
        <title>Sequencing the genomes of 1000 actinobacteria strains.</title>
        <authorList>
            <person name="Klenk H.-P."/>
        </authorList>
    </citation>
    <scope>NUCLEOTIDE SEQUENCE [LARGE SCALE GENOMIC DNA]</scope>
    <source>
        <strain evidence="7 8">DSM 43461</strain>
    </source>
</reference>
<dbReference type="Pfam" id="PF18603">
    <property type="entry name" value="LAL_C2"/>
    <property type="match status" value="1"/>
</dbReference>
<keyword evidence="8" id="KW-1185">Reference proteome</keyword>
<dbReference type="RefSeq" id="WP_179834300.1">
    <property type="nucleotide sequence ID" value="NZ_BMRD01000025.1"/>
</dbReference>
<sequence length="418" mass="43655">MKPTLLFVAGARALPFSVNMAEAVLAQTAARGIRTIVTTTAPVLAATPSIVAAADEASVVGYTDPRENAEWARRRVAAGERIAAVFALLEMAQVAAAETAAAIGVPGNPPEVIRRIRTKDACRTALAAAGFAQPAVRLCANAADAEDFMRDAPGPWIVKPRDAMGSIGVSLVSSAADLPAALALLPDAGTFLIEEFVPGTEFSIEGIFLDGQPHFLAVTTKEKTSPPLFVETAHAVPADLPEPQREEVEEVVSAALLTLGLRVGAFHVEFWLTPGGVVLGEVHGRLGGDWLYLMLEYAIPGLEVFGLVIDDMLGLPRAPGPPRPTRGAAMRFLTPPPGTLVAVEGWDEVRAHPAVLHAELLISHGAEIPLVHSSRDRAAVIVTGAETSTRAREIAEELALSVRFVTAADGAGPGGSAS</sequence>
<dbReference type="GO" id="GO:0005524">
    <property type="term" value="F:ATP binding"/>
    <property type="evidence" value="ECO:0007669"/>
    <property type="project" value="UniProtKB-UniRule"/>
</dbReference>
<dbReference type="InterPro" id="IPR052032">
    <property type="entry name" value="ATP-dep_AA_Ligase"/>
</dbReference>
<proteinExistence type="predicted"/>
<evidence type="ECO:0000259" key="6">
    <source>
        <dbReference type="PROSITE" id="PS50975"/>
    </source>
</evidence>
<keyword evidence="2 4" id="KW-0547">Nucleotide-binding</keyword>
<dbReference type="Pfam" id="PF13535">
    <property type="entry name" value="ATP-grasp_4"/>
    <property type="match status" value="1"/>
</dbReference>
<dbReference type="GO" id="GO:0016874">
    <property type="term" value="F:ligase activity"/>
    <property type="evidence" value="ECO:0007669"/>
    <property type="project" value="UniProtKB-KW"/>
</dbReference>
<dbReference type="InterPro" id="IPR011761">
    <property type="entry name" value="ATP-grasp"/>
</dbReference>
<feature type="chain" id="PRO_5039276947" evidence="5">
    <location>
        <begin position="21"/>
        <end position="418"/>
    </location>
</feature>
<dbReference type="Proteomes" id="UP000591272">
    <property type="component" value="Unassembled WGS sequence"/>
</dbReference>
<keyword evidence="5" id="KW-0732">Signal</keyword>
<feature type="domain" description="ATP-grasp" evidence="6">
    <location>
        <begin position="123"/>
        <end position="313"/>
    </location>
</feature>
<keyword evidence="3 4" id="KW-0067">ATP-binding</keyword>
<comment type="caution">
    <text evidence="7">The sequence shown here is derived from an EMBL/GenBank/DDBJ whole genome shotgun (WGS) entry which is preliminary data.</text>
</comment>
<dbReference type="PANTHER" id="PTHR43585">
    <property type="entry name" value="FUMIPYRROLE BIOSYNTHESIS PROTEIN C"/>
    <property type="match status" value="1"/>
</dbReference>
<dbReference type="EMBL" id="JACCBT010000001">
    <property type="protein sequence ID" value="NYE13228.1"/>
    <property type="molecule type" value="Genomic_DNA"/>
</dbReference>
<evidence type="ECO:0000313" key="8">
    <source>
        <dbReference type="Proteomes" id="UP000591272"/>
    </source>
</evidence>
<dbReference type="PROSITE" id="PS50975">
    <property type="entry name" value="ATP_GRASP"/>
    <property type="match status" value="1"/>
</dbReference>
<evidence type="ECO:0000256" key="3">
    <source>
        <dbReference type="ARBA" id="ARBA00022840"/>
    </source>
</evidence>
<evidence type="ECO:0000256" key="4">
    <source>
        <dbReference type="PROSITE-ProRule" id="PRU00409"/>
    </source>
</evidence>
<name>A0A7Y9GB36_9ACTN</name>
<evidence type="ECO:0000256" key="5">
    <source>
        <dbReference type="SAM" id="SignalP"/>
    </source>
</evidence>
<dbReference type="PANTHER" id="PTHR43585:SF2">
    <property type="entry name" value="ATP-GRASP ENZYME FSQD"/>
    <property type="match status" value="1"/>
</dbReference>
<dbReference type="SUPFAM" id="SSF56059">
    <property type="entry name" value="Glutathione synthetase ATP-binding domain-like"/>
    <property type="match status" value="1"/>
</dbReference>
<organism evidence="7 8">
    <name type="scientific">Actinomadura citrea</name>
    <dbReference type="NCBI Taxonomy" id="46158"/>
    <lineage>
        <taxon>Bacteria</taxon>
        <taxon>Bacillati</taxon>
        <taxon>Actinomycetota</taxon>
        <taxon>Actinomycetes</taxon>
        <taxon>Streptosporangiales</taxon>
        <taxon>Thermomonosporaceae</taxon>
        <taxon>Actinomadura</taxon>
    </lineage>
</organism>
<dbReference type="GO" id="GO:0046872">
    <property type="term" value="F:metal ion binding"/>
    <property type="evidence" value="ECO:0007669"/>
    <property type="project" value="InterPro"/>
</dbReference>
<protein>
    <submittedName>
        <fullName evidence="7">Biotin carboxylase</fullName>
    </submittedName>
</protein>
<keyword evidence="1" id="KW-0436">Ligase</keyword>
<dbReference type="Gene3D" id="3.30.470.20">
    <property type="entry name" value="ATP-grasp fold, B domain"/>
    <property type="match status" value="1"/>
</dbReference>
<dbReference type="AlphaFoldDB" id="A0A7Y9GB36"/>
<accession>A0A7Y9GB36</accession>
<feature type="signal peptide" evidence="5">
    <location>
        <begin position="1"/>
        <end position="20"/>
    </location>
</feature>
<dbReference type="InterPro" id="IPR040570">
    <property type="entry name" value="LAL_C2"/>
</dbReference>
<gene>
    <name evidence="7" type="ORF">BJ999_003524</name>
</gene>